<evidence type="ECO:0000313" key="1">
    <source>
        <dbReference type="EMBL" id="JAE03191.1"/>
    </source>
</evidence>
<organism evidence="1">
    <name type="scientific">Arundo donax</name>
    <name type="common">Giant reed</name>
    <name type="synonym">Donax arundinaceus</name>
    <dbReference type="NCBI Taxonomy" id="35708"/>
    <lineage>
        <taxon>Eukaryota</taxon>
        <taxon>Viridiplantae</taxon>
        <taxon>Streptophyta</taxon>
        <taxon>Embryophyta</taxon>
        <taxon>Tracheophyta</taxon>
        <taxon>Spermatophyta</taxon>
        <taxon>Magnoliopsida</taxon>
        <taxon>Liliopsida</taxon>
        <taxon>Poales</taxon>
        <taxon>Poaceae</taxon>
        <taxon>PACMAD clade</taxon>
        <taxon>Arundinoideae</taxon>
        <taxon>Arundineae</taxon>
        <taxon>Arundo</taxon>
    </lineage>
</organism>
<name>A0A0A9EZ98_ARUDO</name>
<sequence length="78" mass="8532">MVLHFLIRDKPLEWLRTSGDTSESNIVELEPFGSFSERMTTGSSPSSLVFSVSSQCVTDILSITLSTLLAAPLTIKLE</sequence>
<reference evidence="1" key="1">
    <citation type="submission" date="2014-09" db="EMBL/GenBank/DDBJ databases">
        <authorList>
            <person name="Magalhaes I.L.F."/>
            <person name="Oliveira U."/>
            <person name="Santos F.R."/>
            <person name="Vidigal T.H.D.A."/>
            <person name="Brescovit A.D."/>
            <person name="Santos A.J."/>
        </authorList>
    </citation>
    <scope>NUCLEOTIDE SEQUENCE</scope>
    <source>
        <tissue evidence="1">Shoot tissue taken approximately 20 cm above the soil surface</tissue>
    </source>
</reference>
<dbReference type="AlphaFoldDB" id="A0A0A9EZ98"/>
<dbReference type="EMBL" id="GBRH01194705">
    <property type="protein sequence ID" value="JAE03191.1"/>
    <property type="molecule type" value="Transcribed_RNA"/>
</dbReference>
<protein>
    <submittedName>
        <fullName evidence="1">Uncharacterized protein</fullName>
    </submittedName>
</protein>
<accession>A0A0A9EZ98</accession>
<reference evidence="1" key="2">
    <citation type="journal article" date="2015" name="Data Brief">
        <title>Shoot transcriptome of the giant reed, Arundo donax.</title>
        <authorList>
            <person name="Barrero R.A."/>
            <person name="Guerrero F.D."/>
            <person name="Moolhuijzen P."/>
            <person name="Goolsby J.A."/>
            <person name="Tidwell J."/>
            <person name="Bellgard S.E."/>
            <person name="Bellgard M.I."/>
        </authorList>
    </citation>
    <scope>NUCLEOTIDE SEQUENCE</scope>
    <source>
        <tissue evidence="1">Shoot tissue taken approximately 20 cm above the soil surface</tissue>
    </source>
</reference>
<proteinExistence type="predicted"/>